<protein>
    <submittedName>
        <fullName evidence="2">Uncharacterized protein LOC108741779 isoform X1</fullName>
    </submittedName>
    <submittedName>
        <fullName evidence="3">Uncharacterized protein LOC108741779 isoform X2</fullName>
    </submittedName>
</protein>
<name>A0A7F5RHQ0_AGRPL</name>
<evidence type="ECO:0000313" key="1">
    <source>
        <dbReference type="Proteomes" id="UP000192223"/>
    </source>
</evidence>
<dbReference type="GeneID" id="108741779"/>
<organism evidence="1 3">
    <name type="scientific">Agrilus planipennis</name>
    <name type="common">Emerald ash borer</name>
    <name type="synonym">Agrilus marcopoli</name>
    <dbReference type="NCBI Taxonomy" id="224129"/>
    <lineage>
        <taxon>Eukaryota</taxon>
        <taxon>Metazoa</taxon>
        <taxon>Ecdysozoa</taxon>
        <taxon>Arthropoda</taxon>
        <taxon>Hexapoda</taxon>
        <taxon>Insecta</taxon>
        <taxon>Pterygota</taxon>
        <taxon>Neoptera</taxon>
        <taxon>Endopterygota</taxon>
        <taxon>Coleoptera</taxon>
        <taxon>Polyphaga</taxon>
        <taxon>Elateriformia</taxon>
        <taxon>Buprestoidea</taxon>
        <taxon>Buprestidae</taxon>
        <taxon>Agrilinae</taxon>
        <taxon>Agrilus</taxon>
    </lineage>
</organism>
<dbReference type="KEGG" id="apln:108741779"/>
<evidence type="ECO:0000313" key="3">
    <source>
        <dbReference type="RefSeq" id="XP_025835511.1"/>
    </source>
</evidence>
<dbReference type="AlphaFoldDB" id="A0A7F5RHQ0"/>
<proteinExistence type="predicted"/>
<keyword evidence="1" id="KW-1185">Reference proteome</keyword>
<dbReference type="OrthoDB" id="6572538at2759"/>
<dbReference type="RefSeq" id="XP_025835510.1">
    <property type="nucleotide sequence ID" value="XM_025979725.1"/>
</dbReference>
<dbReference type="RefSeq" id="XP_025835511.1">
    <property type="nucleotide sequence ID" value="XM_025979726.1"/>
</dbReference>
<reference evidence="2 3" key="1">
    <citation type="submission" date="2025-04" db="UniProtKB">
        <authorList>
            <consortium name="RefSeq"/>
        </authorList>
    </citation>
    <scope>IDENTIFICATION</scope>
    <source>
        <tissue evidence="2 3">Entire body</tissue>
    </source>
</reference>
<gene>
    <name evidence="2 3" type="primary">LOC108741779</name>
</gene>
<evidence type="ECO:0000313" key="2">
    <source>
        <dbReference type="RefSeq" id="XP_025835510.1"/>
    </source>
</evidence>
<dbReference type="Proteomes" id="UP000192223">
    <property type="component" value="Unplaced"/>
</dbReference>
<accession>A0A7F5RHQ0</accession>
<sequence>MKCTVEEEPRTCAFEQKSTYLNDFRQCVPDKRERYTWPKERCPSPPVIRVHKDFRPTHVYKDSQTLCHWKENAKVPFYLYWKPKDSVNSDPTKIVEIPSKQKEEFEEREKNELENAIKTRPRRYVSPAVSMDDIEDPKIRQTLVDFTYITDWEKSCRESALPSTVVNIIPDVSHYLDRRTDLEVKTLPTIPTHLRKISKEWHTKQTRACIDPSAVFWNYQSPQPPVANLIEALVPEETRDEIKQLISTENIRKEHDRLSPTFAGHKPLMNPGLPLKSNDFPIEHPMVSVTQTNTIRYRNEKRCL</sequence>